<dbReference type="EMBL" id="JACHOU010000018">
    <property type="protein sequence ID" value="MBB6356942.1"/>
    <property type="molecule type" value="Genomic_DNA"/>
</dbReference>
<keyword evidence="3" id="KW-1185">Reference proteome</keyword>
<keyword evidence="1" id="KW-0472">Membrane</keyword>
<keyword evidence="1" id="KW-0812">Transmembrane</keyword>
<evidence type="ECO:0000313" key="2">
    <source>
        <dbReference type="EMBL" id="MBB6356942.1"/>
    </source>
</evidence>
<sequence length="197" mass="21697">MEFIYEFNMGALEHLKSEWHVVRGAPVAVLIFIVTGFGLGLLFMRQEVANAQSEVRLKDTEIGQLKGERDDYRKQVEERFQKIEQQLSSAQQSKLMDLLKSSPSNVEIFSDPTVPLSGQITDVFTKSGWQVNTTETAKDSVVLRAIDPKSQAAIGTALRDAGVKFDLSAPASGGMSAVDFILFWEVGKTPDSPKTNG</sequence>
<accession>A0A7X0FC03</accession>
<reference evidence="2 3" key="1">
    <citation type="submission" date="2020-08" db="EMBL/GenBank/DDBJ databases">
        <title>Genomic Encyclopedia of Type Strains, Phase IV (KMG-IV): sequencing the most valuable type-strain genomes for metagenomic binning, comparative biology and taxonomic classification.</title>
        <authorList>
            <person name="Goeker M."/>
        </authorList>
    </citation>
    <scope>NUCLEOTIDE SEQUENCE [LARGE SCALE GENOMIC DNA]</scope>
    <source>
        <strain evidence="2 3">DSM 7051</strain>
    </source>
</reference>
<evidence type="ECO:0000313" key="3">
    <source>
        <dbReference type="Proteomes" id="UP000536262"/>
    </source>
</evidence>
<organism evidence="2 3">
    <name type="scientific">Aminobacter aganoensis</name>
    <dbReference type="NCBI Taxonomy" id="83264"/>
    <lineage>
        <taxon>Bacteria</taxon>
        <taxon>Pseudomonadati</taxon>
        <taxon>Pseudomonadota</taxon>
        <taxon>Alphaproteobacteria</taxon>
        <taxon>Hyphomicrobiales</taxon>
        <taxon>Phyllobacteriaceae</taxon>
        <taxon>Aminobacter</taxon>
    </lineage>
</organism>
<name>A0A7X0FC03_9HYPH</name>
<protein>
    <submittedName>
        <fullName evidence="2">Uncharacterized protein</fullName>
    </submittedName>
</protein>
<dbReference type="RefSeq" id="WP_184701478.1">
    <property type="nucleotide sequence ID" value="NZ_BAABEG010000001.1"/>
</dbReference>
<evidence type="ECO:0000256" key="1">
    <source>
        <dbReference type="SAM" id="Phobius"/>
    </source>
</evidence>
<feature type="transmembrane region" description="Helical" evidence="1">
    <location>
        <begin position="20"/>
        <end position="43"/>
    </location>
</feature>
<comment type="caution">
    <text evidence="2">The sequence shown here is derived from an EMBL/GenBank/DDBJ whole genome shotgun (WGS) entry which is preliminary data.</text>
</comment>
<keyword evidence="1" id="KW-1133">Transmembrane helix</keyword>
<proteinExistence type="predicted"/>
<dbReference type="AlphaFoldDB" id="A0A7X0FC03"/>
<dbReference type="Proteomes" id="UP000536262">
    <property type="component" value="Unassembled WGS sequence"/>
</dbReference>
<gene>
    <name evidence="2" type="ORF">GGR00_004760</name>
</gene>